<dbReference type="Proteomes" id="UP000248714">
    <property type="component" value="Unassembled WGS sequence"/>
</dbReference>
<gene>
    <name evidence="2" type="ORF">C8D87_105313</name>
</gene>
<feature type="region of interest" description="Disordered" evidence="1">
    <location>
        <begin position="1"/>
        <end position="29"/>
    </location>
</feature>
<evidence type="ECO:0000256" key="1">
    <source>
        <dbReference type="SAM" id="MobiDB-lite"/>
    </source>
</evidence>
<evidence type="ECO:0000313" key="2">
    <source>
        <dbReference type="EMBL" id="RAS64819.1"/>
    </source>
</evidence>
<organism evidence="2 3">
    <name type="scientific">Lentzea atacamensis</name>
    <dbReference type="NCBI Taxonomy" id="531938"/>
    <lineage>
        <taxon>Bacteria</taxon>
        <taxon>Bacillati</taxon>
        <taxon>Actinomycetota</taxon>
        <taxon>Actinomycetes</taxon>
        <taxon>Pseudonocardiales</taxon>
        <taxon>Pseudonocardiaceae</taxon>
        <taxon>Lentzea</taxon>
    </lineage>
</organism>
<reference evidence="2 3" key="1">
    <citation type="submission" date="2018-06" db="EMBL/GenBank/DDBJ databases">
        <title>Genomic Encyclopedia of Type Strains, Phase IV (KMG-IV): sequencing the most valuable type-strain genomes for metagenomic binning, comparative biology and taxonomic classification.</title>
        <authorList>
            <person name="Goeker M."/>
        </authorList>
    </citation>
    <scope>NUCLEOTIDE SEQUENCE [LARGE SCALE GENOMIC DNA]</scope>
    <source>
        <strain evidence="2 3">DSM 45479</strain>
    </source>
</reference>
<evidence type="ECO:0000313" key="3">
    <source>
        <dbReference type="Proteomes" id="UP000248714"/>
    </source>
</evidence>
<name>A0ABX9E8L6_9PSEU</name>
<proteinExistence type="predicted"/>
<sequence length="65" mass="6935">MASSGTWKSRTKRLGEPSAARPSHTRDAPSDLWIQLEIGPELAEAVRLLGDLTAQACRVLTSSSG</sequence>
<accession>A0ABX9E8L6</accession>
<keyword evidence="3" id="KW-1185">Reference proteome</keyword>
<dbReference type="EMBL" id="QLTT01000005">
    <property type="protein sequence ID" value="RAS64819.1"/>
    <property type="molecule type" value="Genomic_DNA"/>
</dbReference>
<protein>
    <submittedName>
        <fullName evidence="2">Uncharacterized protein</fullName>
    </submittedName>
</protein>
<comment type="caution">
    <text evidence="2">The sequence shown here is derived from an EMBL/GenBank/DDBJ whole genome shotgun (WGS) entry which is preliminary data.</text>
</comment>